<sequence>MINAYAIGVGATLEDNVTPGLMRIAEWADKANASLLKLSENVRGMSSGSAALARNLEKAARAATAFGDSAGALTRASYVLDTMVASSEALARNMAAARAEANSMHPPRWGGGGGGGSGGSGGGASDVPRGGPLVARRSGGGIVRQDVPGGALVVGSSGERFPSDVIDGEGLITEVPSGGGRPPAAGVSPRSGGNTGTATGVATAGMLFGAYENARLTDQNVKAVATSQVPFDQWQPSIENLRNREMEYASKYAFATGGHIEPFGESILEGSRLLRTLSAAKQKEMMDFAMPYIALESKLKGVSMPEATQAFIGLSHMAGAYDPKQAEPLYESMLQASLTSHASLGQIARAASYALPALHAAGANSSDVMLLVATMMQGGIMNTKSGTWLNAMAMNSLPNTLGSGLFSNKKQNEALQQLGLYKGNQSQFYANGSMDLMKIVSILAEDRRRMDPLKFNAMLKLAFGTQGQRGASFFSEDSTLSNLHALSDLKNFSQAPMDVGQMMRQMSTVALADQTIANANITLMNGSQTLMGPINAALSTMGSFFGATAGFTKNHPVAGGVLDFGMLFGGAVAGLGAWKGAKSAVGFAEKSIVGLTKYLARGAAGLIAEAATAITGEAIGAATVAAIGGEVALGAAILGGIAYVIHHAMDKVTSKMSPDDQTRFYQDVAGGEPLFGSGVTKPAPAQKHDTHVTVKVDSHDVAAHVEKKLVPAKTTGPTGFNPDAAAYSPGMGVYP</sequence>
<dbReference type="InterPro" id="IPR010090">
    <property type="entry name" value="Phage_tape_meas"/>
</dbReference>
<accession>A0A9X1RJJ2</accession>
<organism evidence="3 4">
    <name type="scientific">Paraburkholderia tagetis</name>
    <dbReference type="NCBI Taxonomy" id="2913261"/>
    <lineage>
        <taxon>Bacteria</taxon>
        <taxon>Pseudomonadati</taxon>
        <taxon>Pseudomonadota</taxon>
        <taxon>Betaproteobacteria</taxon>
        <taxon>Burkholderiales</taxon>
        <taxon>Burkholderiaceae</taxon>
        <taxon>Paraburkholderia</taxon>
    </lineage>
</organism>
<reference evidence="3" key="1">
    <citation type="submission" date="2022-01" db="EMBL/GenBank/DDBJ databases">
        <title>Genome sequence and assembly of Parabukholderia sp. RG36.</title>
        <authorList>
            <person name="Chhetri G."/>
        </authorList>
    </citation>
    <scope>NUCLEOTIDE SEQUENCE</scope>
    <source>
        <strain evidence="3">RG36</strain>
    </source>
</reference>
<comment type="caution">
    <text evidence="3">The sequence shown here is derived from an EMBL/GenBank/DDBJ whole genome shotgun (WGS) entry which is preliminary data.</text>
</comment>
<name>A0A9X1RJJ2_9BURK</name>
<dbReference type="RefSeq" id="WP_238462036.1">
    <property type="nucleotide sequence ID" value="NZ_JAKLJA010000001.1"/>
</dbReference>
<feature type="domain" description="Phage tail tape measure protein" evidence="2">
    <location>
        <begin position="281"/>
        <end position="464"/>
    </location>
</feature>
<proteinExistence type="predicted"/>
<dbReference type="Pfam" id="PF10145">
    <property type="entry name" value="PhageMin_Tail"/>
    <property type="match status" value="1"/>
</dbReference>
<feature type="region of interest" description="Disordered" evidence="1">
    <location>
        <begin position="174"/>
        <end position="196"/>
    </location>
</feature>
<dbReference type="Proteomes" id="UP001139308">
    <property type="component" value="Unassembled WGS sequence"/>
</dbReference>
<protein>
    <submittedName>
        <fullName evidence="3">Phage tail tape measure protein</fullName>
    </submittedName>
</protein>
<evidence type="ECO:0000256" key="1">
    <source>
        <dbReference type="SAM" id="MobiDB-lite"/>
    </source>
</evidence>
<feature type="compositionally biased region" description="Gly residues" evidence="1">
    <location>
        <begin position="109"/>
        <end position="124"/>
    </location>
</feature>
<keyword evidence="4" id="KW-1185">Reference proteome</keyword>
<evidence type="ECO:0000313" key="4">
    <source>
        <dbReference type="Proteomes" id="UP001139308"/>
    </source>
</evidence>
<evidence type="ECO:0000259" key="2">
    <source>
        <dbReference type="Pfam" id="PF10145"/>
    </source>
</evidence>
<evidence type="ECO:0000313" key="3">
    <source>
        <dbReference type="EMBL" id="MCG5072285.1"/>
    </source>
</evidence>
<feature type="region of interest" description="Disordered" evidence="1">
    <location>
        <begin position="101"/>
        <end position="149"/>
    </location>
</feature>
<dbReference type="EMBL" id="JAKLJA010000001">
    <property type="protein sequence ID" value="MCG5072285.1"/>
    <property type="molecule type" value="Genomic_DNA"/>
</dbReference>
<gene>
    <name evidence="3" type="ORF">L5014_02720</name>
</gene>
<dbReference type="AlphaFoldDB" id="A0A9X1RJJ2"/>